<evidence type="ECO:0000313" key="3">
    <source>
        <dbReference type="Proteomes" id="UP000299102"/>
    </source>
</evidence>
<feature type="region of interest" description="Disordered" evidence="1">
    <location>
        <begin position="1"/>
        <end position="24"/>
    </location>
</feature>
<dbReference type="AlphaFoldDB" id="A0A4C1YZT3"/>
<protein>
    <submittedName>
        <fullName evidence="2">Uncharacterized protein</fullName>
    </submittedName>
</protein>
<sequence>MQATRECAPPPRRSTERSRQTSGVGRVRVFTVKEPNRLDCPPVTLRTRAIVKYDCDIGGGVLFSKSYLPAPKEEHLLPHINSAHLRATVEYGGAFAAKVFSYDSIVTDGGLLAERGNNERAPPPARAPAPNGHSLHYPPDMYGDRLTFMSSIGYRYYPGECFSLADVKFVSFEYSRRDTELIYAISHSSQWSPERIRRGGQAGRRGRPPSWIQSATKASGYRKRSGVKEDVLATVNTMVSTFGSMNENELRKKLTEQNVYDESFVDM</sequence>
<reference evidence="2 3" key="1">
    <citation type="journal article" date="2019" name="Commun. Biol.">
        <title>The bagworm genome reveals a unique fibroin gene that provides high tensile strength.</title>
        <authorList>
            <person name="Kono N."/>
            <person name="Nakamura H."/>
            <person name="Ohtoshi R."/>
            <person name="Tomita M."/>
            <person name="Numata K."/>
            <person name="Arakawa K."/>
        </authorList>
    </citation>
    <scope>NUCLEOTIDE SEQUENCE [LARGE SCALE GENOMIC DNA]</scope>
</reference>
<evidence type="ECO:0000313" key="2">
    <source>
        <dbReference type="EMBL" id="GBP81588.1"/>
    </source>
</evidence>
<evidence type="ECO:0000256" key="1">
    <source>
        <dbReference type="SAM" id="MobiDB-lite"/>
    </source>
</evidence>
<keyword evidence="3" id="KW-1185">Reference proteome</keyword>
<gene>
    <name evidence="2" type="ORF">EVAR_62075_1</name>
</gene>
<dbReference type="EMBL" id="BGZK01001519">
    <property type="protein sequence ID" value="GBP81588.1"/>
    <property type="molecule type" value="Genomic_DNA"/>
</dbReference>
<accession>A0A4C1YZT3</accession>
<proteinExistence type="predicted"/>
<name>A0A4C1YZT3_EUMVA</name>
<dbReference type="Proteomes" id="UP000299102">
    <property type="component" value="Unassembled WGS sequence"/>
</dbReference>
<comment type="caution">
    <text evidence="2">The sequence shown here is derived from an EMBL/GenBank/DDBJ whole genome shotgun (WGS) entry which is preliminary data.</text>
</comment>
<feature type="region of interest" description="Disordered" evidence="1">
    <location>
        <begin position="113"/>
        <end position="136"/>
    </location>
</feature>
<feature type="region of interest" description="Disordered" evidence="1">
    <location>
        <begin position="194"/>
        <end position="218"/>
    </location>
</feature>
<organism evidence="2 3">
    <name type="scientific">Eumeta variegata</name>
    <name type="common">Bagworm moth</name>
    <name type="synonym">Eumeta japonica</name>
    <dbReference type="NCBI Taxonomy" id="151549"/>
    <lineage>
        <taxon>Eukaryota</taxon>
        <taxon>Metazoa</taxon>
        <taxon>Ecdysozoa</taxon>
        <taxon>Arthropoda</taxon>
        <taxon>Hexapoda</taxon>
        <taxon>Insecta</taxon>
        <taxon>Pterygota</taxon>
        <taxon>Neoptera</taxon>
        <taxon>Endopterygota</taxon>
        <taxon>Lepidoptera</taxon>
        <taxon>Glossata</taxon>
        <taxon>Ditrysia</taxon>
        <taxon>Tineoidea</taxon>
        <taxon>Psychidae</taxon>
        <taxon>Oiketicinae</taxon>
        <taxon>Eumeta</taxon>
    </lineage>
</organism>